<gene>
    <name evidence="1" type="ORF">ARMGADRAFT_1016218</name>
</gene>
<sequence length="135" mass="14673">MTFLAIAEIHVELRILPFLQVAVFCVSLHISFDMIRILLLLPAKGALSVCGKSEFNVEGSPFNLGYLQAMLGSGLPYGGPQAAGYVDYGYTEAGSRVGGGVQWTQVRPTYSVDTSFEPPVDGLLDVMTRCDMPFY</sequence>
<dbReference type="Proteomes" id="UP000217790">
    <property type="component" value="Unassembled WGS sequence"/>
</dbReference>
<organism evidence="1 2">
    <name type="scientific">Armillaria gallica</name>
    <name type="common">Bulbous honey fungus</name>
    <name type="synonym">Armillaria bulbosa</name>
    <dbReference type="NCBI Taxonomy" id="47427"/>
    <lineage>
        <taxon>Eukaryota</taxon>
        <taxon>Fungi</taxon>
        <taxon>Dikarya</taxon>
        <taxon>Basidiomycota</taxon>
        <taxon>Agaricomycotina</taxon>
        <taxon>Agaricomycetes</taxon>
        <taxon>Agaricomycetidae</taxon>
        <taxon>Agaricales</taxon>
        <taxon>Marasmiineae</taxon>
        <taxon>Physalacriaceae</taxon>
        <taxon>Armillaria</taxon>
    </lineage>
</organism>
<protein>
    <submittedName>
        <fullName evidence="1">Uncharacterized protein</fullName>
    </submittedName>
</protein>
<proteinExistence type="predicted"/>
<dbReference type="EMBL" id="KZ293674">
    <property type="protein sequence ID" value="PBK88243.1"/>
    <property type="molecule type" value="Genomic_DNA"/>
</dbReference>
<dbReference type="AlphaFoldDB" id="A0A2H3DJ20"/>
<evidence type="ECO:0000313" key="2">
    <source>
        <dbReference type="Proteomes" id="UP000217790"/>
    </source>
</evidence>
<evidence type="ECO:0000313" key="1">
    <source>
        <dbReference type="EMBL" id="PBK88243.1"/>
    </source>
</evidence>
<dbReference type="InParanoid" id="A0A2H3DJ20"/>
<keyword evidence="2" id="KW-1185">Reference proteome</keyword>
<accession>A0A2H3DJ20</accession>
<name>A0A2H3DJ20_ARMGA</name>
<reference evidence="2" key="1">
    <citation type="journal article" date="2017" name="Nat. Ecol. Evol.">
        <title>Genome expansion and lineage-specific genetic innovations in the forest pathogenic fungi Armillaria.</title>
        <authorList>
            <person name="Sipos G."/>
            <person name="Prasanna A.N."/>
            <person name="Walter M.C."/>
            <person name="O'Connor E."/>
            <person name="Balint B."/>
            <person name="Krizsan K."/>
            <person name="Kiss B."/>
            <person name="Hess J."/>
            <person name="Varga T."/>
            <person name="Slot J."/>
            <person name="Riley R."/>
            <person name="Boka B."/>
            <person name="Rigling D."/>
            <person name="Barry K."/>
            <person name="Lee J."/>
            <person name="Mihaltcheva S."/>
            <person name="LaButti K."/>
            <person name="Lipzen A."/>
            <person name="Waldron R."/>
            <person name="Moloney N.M."/>
            <person name="Sperisen C."/>
            <person name="Kredics L."/>
            <person name="Vagvoelgyi C."/>
            <person name="Patrignani A."/>
            <person name="Fitzpatrick D."/>
            <person name="Nagy I."/>
            <person name="Doyle S."/>
            <person name="Anderson J.B."/>
            <person name="Grigoriev I.V."/>
            <person name="Gueldener U."/>
            <person name="Muensterkoetter M."/>
            <person name="Nagy L.G."/>
        </authorList>
    </citation>
    <scope>NUCLEOTIDE SEQUENCE [LARGE SCALE GENOMIC DNA]</scope>
    <source>
        <strain evidence="2">Ar21-2</strain>
    </source>
</reference>